<organism evidence="2">
    <name type="scientific">Larimichthys crocea</name>
    <name type="common">Large yellow croaker</name>
    <name type="synonym">Pseudosciaena crocea</name>
    <dbReference type="NCBI Taxonomy" id="215358"/>
    <lineage>
        <taxon>Eukaryota</taxon>
        <taxon>Metazoa</taxon>
        <taxon>Chordata</taxon>
        <taxon>Craniata</taxon>
        <taxon>Vertebrata</taxon>
        <taxon>Euteleostomi</taxon>
        <taxon>Actinopterygii</taxon>
        <taxon>Neopterygii</taxon>
        <taxon>Teleostei</taxon>
        <taxon>Neoteleostei</taxon>
        <taxon>Acanthomorphata</taxon>
        <taxon>Eupercaria</taxon>
        <taxon>Sciaenidae</taxon>
        <taxon>Larimichthys</taxon>
    </lineage>
</organism>
<sequence>MNREHRKIIHDLAEVYGVESVSYDSEPKRNVVITAQRGKSVCPNSMLTSLIERETAARAPPPIAHIKQHSSKAATGSTWSKMVKEEPVIDYFDVQD</sequence>
<gene>
    <name evidence="2" type="ORF">EH28_00208</name>
</gene>
<dbReference type="AlphaFoldDB" id="A0A0F8BIE0"/>
<dbReference type="Gene3D" id="3.30.1370.50">
    <property type="entry name" value="R3H-like domain"/>
    <property type="match status" value="1"/>
</dbReference>
<dbReference type="GO" id="GO:0003676">
    <property type="term" value="F:nucleic acid binding"/>
    <property type="evidence" value="ECO:0007669"/>
    <property type="project" value="UniProtKB-UniRule"/>
</dbReference>
<proteinExistence type="predicted"/>
<dbReference type="EMBL" id="KQ042900">
    <property type="protein sequence ID" value="KKF09363.1"/>
    <property type="molecule type" value="Genomic_DNA"/>
</dbReference>
<dbReference type="eggNOG" id="KOG1952">
    <property type="taxonomic scope" value="Eukaryota"/>
</dbReference>
<name>A0A0F8BIE0_LARCR</name>
<accession>A0A0F8BIE0</accession>
<dbReference type="InterPro" id="IPR001374">
    <property type="entry name" value="R3H_dom"/>
</dbReference>
<feature type="domain" description="R3H" evidence="1">
    <location>
        <begin position="1"/>
        <end position="37"/>
    </location>
</feature>
<dbReference type="SUPFAM" id="SSF82708">
    <property type="entry name" value="R3H domain"/>
    <property type="match status" value="1"/>
</dbReference>
<evidence type="ECO:0000259" key="1">
    <source>
        <dbReference type="PROSITE" id="PS51061"/>
    </source>
</evidence>
<dbReference type="Pfam" id="PF01424">
    <property type="entry name" value="R3H"/>
    <property type="match status" value="1"/>
</dbReference>
<dbReference type="InterPro" id="IPR036867">
    <property type="entry name" value="R3H_dom_sf"/>
</dbReference>
<reference evidence="2" key="1">
    <citation type="journal article" date="2015" name="PLoS Genet.">
        <title>Genome Sequencing of the Perciform Fish Larimichthys crocea Provides Insights into Molecular and Genetic Mechanisms of Stress Adaptation.</title>
        <authorList>
            <person name="Ao J."/>
            <person name="Mu Y."/>
            <person name="Xiang L.X."/>
            <person name="Fan D."/>
            <person name="Feng M."/>
            <person name="Zhang S."/>
            <person name="Shi Q."/>
            <person name="Zhu L.Y."/>
            <person name="Li T."/>
            <person name="Ding Y."/>
            <person name="Nie L."/>
            <person name="Li Q."/>
            <person name="Dong W.R."/>
            <person name="Jiang L."/>
            <person name="Sun B."/>
            <person name="Zhang X."/>
            <person name="Li M."/>
            <person name="Zhang H.Q."/>
            <person name="Xie S."/>
            <person name="Zhu Y."/>
            <person name="Jiang X."/>
            <person name="Wang X."/>
            <person name="Mu P."/>
            <person name="Chen W."/>
            <person name="Yue Z."/>
            <person name="Wang Z."/>
            <person name="Wang J."/>
            <person name="Shao J.Z."/>
            <person name="Chen X."/>
        </authorList>
    </citation>
    <scope>NUCLEOTIDE SEQUENCE [LARGE SCALE GENOMIC DNA]</scope>
    <source>
        <strain evidence="2">SSNF</strain>
        <tissue evidence="2">Blood</tissue>
    </source>
</reference>
<dbReference type="PROSITE" id="PS51061">
    <property type="entry name" value="R3H"/>
    <property type="match status" value="1"/>
</dbReference>
<evidence type="ECO:0000313" key="2">
    <source>
        <dbReference type="EMBL" id="KKF09363.1"/>
    </source>
</evidence>
<protein>
    <submittedName>
        <fullName evidence="2">Transcriptional repressor NF-X1</fullName>
    </submittedName>
</protein>